<feature type="domain" description="Beta-mannosidase-like galactose-binding" evidence="2">
    <location>
        <begin position="42"/>
        <end position="144"/>
    </location>
</feature>
<reference evidence="3" key="1">
    <citation type="submission" date="2020-10" db="EMBL/GenBank/DDBJ databases">
        <authorList>
            <person name="Gilroy R."/>
        </authorList>
    </citation>
    <scope>NUCLEOTIDE SEQUENCE</scope>
    <source>
        <strain evidence="3">E3-2379</strain>
    </source>
</reference>
<dbReference type="EMBL" id="JADIML010000186">
    <property type="protein sequence ID" value="MBO8463621.1"/>
    <property type="molecule type" value="Genomic_DNA"/>
</dbReference>
<name>A0A9D9N7T9_9FIRM</name>
<proteinExistence type="predicted"/>
<evidence type="ECO:0000259" key="2">
    <source>
        <dbReference type="Pfam" id="PF22666"/>
    </source>
</evidence>
<dbReference type="GO" id="GO:0004553">
    <property type="term" value="F:hydrolase activity, hydrolyzing O-glycosyl compounds"/>
    <property type="evidence" value="ECO:0007669"/>
    <property type="project" value="UniProtKB-ARBA"/>
</dbReference>
<dbReference type="Gene3D" id="2.60.120.260">
    <property type="entry name" value="Galactose-binding domain-like"/>
    <property type="match status" value="1"/>
</dbReference>
<reference evidence="3" key="2">
    <citation type="journal article" date="2021" name="PeerJ">
        <title>Extensive microbial diversity within the chicken gut microbiome revealed by metagenomics and culture.</title>
        <authorList>
            <person name="Gilroy R."/>
            <person name="Ravi A."/>
            <person name="Getino M."/>
            <person name="Pursley I."/>
            <person name="Horton D.L."/>
            <person name="Alikhan N.F."/>
            <person name="Baker D."/>
            <person name="Gharbi K."/>
            <person name="Hall N."/>
            <person name="Watson M."/>
            <person name="Adriaenssens E.M."/>
            <person name="Foster-Nyarko E."/>
            <person name="Jarju S."/>
            <person name="Secka A."/>
            <person name="Antonio M."/>
            <person name="Oren A."/>
            <person name="Chaudhuri R.R."/>
            <person name="La Ragione R."/>
            <person name="Hildebrand F."/>
            <person name="Pallen M.J."/>
        </authorList>
    </citation>
    <scope>NUCLEOTIDE SEQUENCE</scope>
    <source>
        <strain evidence="3">E3-2379</strain>
    </source>
</reference>
<evidence type="ECO:0000313" key="4">
    <source>
        <dbReference type="Proteomes" id="UP000823618"/>
    </source>
</evidence>
<comment type="caution">
    <text evidence="3">The sequence shown here is derived from an EMBL/GenBank/DDBJ whole genome shotgun (WGS) entry which is preliminary data.</text>
</comment>
<evidence type="ECO:0000256" key="1">
    <source>
        <dbReference type="ARBA" id="ARBA00022801"/>
    </source>
</evidence>
<gene>
    <name evidence="3" type="ORF">IAC13_06800</name>
</gene>
<dbReference type="InterPro" id="IPR054593">
    <property type="entry name" value="Beta-mannosidase-like_N2"/>
</dbReference>
<dbReference type="Pfam" id="PF22666">
    <property type="entry name" value="Glyco_hydro_2_N2"/>
    <property type="match status" value="1"/>
</dbReference>
<keyword evidence="1" id="KW-0378">Hydrolase</keyword>
<dbReference type="Proteomes" id="UP000823618">
    <property type="component" value="Unassembled WGS sequence"/>
</dbReference>
<sequence length="459" mass="54785">MRKKSMEEKAEKISSEGINKSISLFEDEYHVFHSDILKRYIFKVPSKTMLELQDKWYIGDLQMQTEVTLPTYIHARTYQKTFHMDLEKEKVYYLRFRIIGVPFHLQLNGVPIVFEDGTQLDYEVFVNPFLKNGENTILIQFDEGYEGVLFGVKILQRPKNHMLEYKIVKWEDKEKITMEIEPMYVGDFVPSWCSLLTETGKNIKKVKVTKKGKIMLDVPRKKIEIWNDETHRFYYLVFIMAEEVIAQKIVIQQEGFEENRYVVAGKPIDLRLIHFEKAIDKKTYVLRDELIKHMSLWKKRNFNAIYVEESKDMPELQKICLEFGFYYIKGTQDFSMQEEELLITSDGIQKEMPDVYLPLRAWEVEKSSGMIVIKNEMKFQNMKECYYVRIATYQNGKQVGQNIKYILDFEAGVEEQFRPAWTFKLEGDMVVKIECYQLYKTELVEKRYHYGTYEVEIHK</sequence>
<dbReference type="SUPFAM" id="SSF49785">
    <property type="entry name" value="Galactose-binding domain-like"/>
    <property type="match status" value="1"/>
</dbReference>
<organism evidence="3 4">
    <name type="scientific">Candidatus Scybalomonas excrementavium</name>
    <dbReference type="NCBI Taxonomy" id="2840943"/>
    <lineage>
        <taxon>Bacteria</taxon>
        <taxon>Bacillati</taxon>
        <taxon>Bacillota</taxon>
        <taxon>Clostridia</taxon>
        <taxon>Lachnospirales</taxon>
        <taxon>Lachnospiraceae</taxon>
        <taxon>Lachnospiraceae incertae sedis</taxon>
        <taxon>Candidatus Scybalomonas</taxon>
    </lineage>
</organism>
<protein>
    <recommendedName>
        <fullName evidence="2">Beta-mannosidase-like galactose-binding domain-containing protein</fullName>
    </recommendedName>
</protein>
<dbReference type="InterPro" id="IPR008979">
    <property type="entry name" value="Galactose-bd-like_sf"/>
</dbReference>
<accession>A0A9D9N7T9</accession>
<evidence type="ECO:0000313" key="3">
    <source>
        <dbReference type="EMBL" id="MBO8463621.1"/>
    </source>
</evidence>
<dbReference type="AlphaFoldDB" id="A0A9D9N7T9"/>